<accession>A0A8X6VH94</accession>
<keyword evidence="2" id="KW-1185">Reference proteome</keyword>
<comment type="caution">
    <text evidence="1">The sequence shown here is derived from an EMBL/GenBank/DDBJ whole genome shotgun (WGS) entry which is preliminary data.</text>
</comment>
<dbReference type="EMBL" id="BMAU01021272">
    <property type="protein sequence ID" value="GFY07284.1"/>
    <property type="molecule type" value="Genomic_DNA"/>
</dbReference>
<sequence>MFDEVGILYYFLGLFDGGRKLEPPVAKLLVVAAIVGFSDTWSAEKRTGDDKKVMEAEESRHCIWNRLWYPGVEMDHFFNSIFHTAVCGLDHGSKLRGPSPKALV</sequence>
<organism evidence="1 2">
    <name type="scientific">Trichonephila clavipes</name>
    <name type="common">Golden silk orbweaver</name>
    <name type="synonym">Nephila clavipes</name>
    <dbReference type="NCBI Taxonomy" id="2585209"/>
    <lineage>
        <taxon>Eukaryota</taxon>
        <taxon>Metazoa</taxon>
        <taxon>Ecdysozoa</taxon>
        <taxon>Arthropoda</taxon>
        <taxon>Chelicerata</taxon>
        <taxon>Arachnida</taxon>
        <taxon>Araneae</taxon>
        <taxon>Araneomorphae</taxon>
        <taxon>Entelegynae</taxon>
        <taxon>Araneoidea</taxon>
        <taxon>Nephilidae</taxon>
        <taxon>Trichonephila</taxon>
    </lineage>
</organism>
<evidence type="ECO:0000313" key="2">
    <source>
        <dbReference type="Proteomes" id="UP000887159"/>
    </source>
</evidence>
<dbReference type="AlphaFoldDB" id="A0A8X6VH94"/>
<gene>
    <name evidence="1" type="ORF">TNCV_5084711</name>
</gene>
<name>A0A8X6VH94_TRICX</name>
<proteinExistence type="predicted"/>
<dbReference type="Proteomes" id="UP000887159">
    <property type="component" value="Unassembled WGS sequence"/>
</dbReference>
<protein>
    <submittedName>
        <fullName evidence="1">Uncharacterized protein</fullName>
    </submittedName>
</protein>
<evidence type="ECO:0000313" key="1">
    <source>
        <dbReference type="EMBL" id="GFY07284.1"/>
    </source>
</evidence>
<reference evidence="1" key="1">
    <citation type="submission" date="2020-08" db="EMBL/GenBank/DDBJ databases">
        <title>Multicomponent nature underlies the extraordinary mechanical properties of spider dragline silk.</title>
        <authorList>
            <person name="Kono N."/>
            <person name="Nakamura H."/>
            <person name="Mori M."/>
            <person name="Yoshida Y."/>
            <person name="Ohtoshi R."/>
            <person name="Malay A.D."/>
            <person name="Moran D.A.P."/>
            <person name="Tomita M."/>
            <person name="Numata K."/>
            <person name="Arakawa K."/>
        </authorList>
    </citation>
    <scope>NUCLEOTIDE SEQUENCE</scope>
</reference>